<dbReference type="EMBL" id="ML975168">
    <property type="protein sequence ID" value="KAF1810018.1"/>
    <property type="molecule type" value="Genomic_DNA"/>
</dbReference>
<reference evidence="6" key="2">
    <citation type="submission" date="2020-04" db="EMBL/GenBank/DDBJ databases">
        <authorList>
            <consortium name="NCBI Genome Project"/>
        </authorList>
    </citation>
    <scope>NUCLEOTIDE SEQUENCE</scope>
    <source>
        <strain evidence="6">CBS 781.70</strain>
    </source>
</reference>
<organism evidence="4">
    <name type="scientific">Eremomyces bilateralis CBS 781.70</name>
    <dbReference type="NCBI Taxonomy" id="1392243"/>
    <lineage>
        <taxon>Eukaryota</taxon>
        <taxon>Fungi</taxon>
        <taxon>Dikarya</taxon>
        <taxon>Ascomycota</taxon>
        <taxon>Pezizomycotina</taxon>
        <taxon>Dothideomycetes</taxon>
        <taxon>Dothideomycetes incertae sedis</taxon>
        <taxon>Eremomycetales</taxon>
        <taxon>Eremomycetaceae</taxon>
        <taxon>Eremomyces</taxon>
    </lineage>
</organism>
<accession>A0A6G1FWB1</accession>
<dbReference type="Proteomes" id="UP000504638">
    <property type="component" value="Unplaced"/>
</dbReference>
<feature type="region of interest" description="Disordered" evidence="3">
    <location>
        <begin position="203"/>
        <end position="222"/>
    </location>
</feature>
<dbReference type="Pfam" id="PF06999">
    <property type="entry name" value="Suc_Fer-like"/>
    <property type="match status" value="1"/>
</dbReference>
<keyword evidence="5" id="KW-1185">Reference proteome</keyword>
<dbReference type="CDD" id="cd03062">
    <property type="entry name" value="TRX_Fd_Sucrase"/>
    <property type="match status" value="1"/>
</dbReference>
<sequence>PPLPVTATCPPATCSCRPMPADLDIDHKTVMGNSVAPYSEHVLVSTGRSDWPSRIEDDESTPVVAALKGAFGRGGKYTDPFHNVLTSTSSLKPTDSTADTSSVLLFPSFQYFPRIENTSPAMEALVKGYLLPTTLHKHHDVLSPEQKAGLTRDESFRSELDVKPVQDVTVLICGHGARDNRCGVLGPLLQAEFEDKLAMAGFDVRQDPPGSAPENGQSSSRPETALTARVGLISHIGGHKFAGNVIIYMPNSSSSHGLSGKGIWYGRVEPKHVEGIIKETIQEGRVIKELFRGGIGRHSEPLRL</sequence>
<dbReference type="PANTHER" id="PTHR31902:SF7">
    <property type="entry name" value="ALTERED INHERITANCE OF MITOCHONDRIA PROTEIN 32"/>
    <property type="match status" value="1"/>
</dbReference>
<proteinExistence type="inferred from homology"/>
<feature type="non-terminal residue" evidence="4">
    <location>
        <position position="304"/>
    </location>
</feature>
<dbReference type="InterPro" id="IPR036249">
    <property type="entry name" value="Thioredoxin-like_sf"/>
</dbReference>
<comment type="similarity">
    <text evidence="1">Belongs to the AIM32 family.</text>
</comment>
<reference evidence="6" key="3">
    <citation type="submission" date="2025-04" db="UniProtKB">
        <authorList>
            <consortium name="RefSeq"/>
        </authorList>
    </citation>
    <scope>IDENTIFICATION</scope>
    <source>
        <strain evidence="6">CBS 781.70</strain>
    </source>
</reference>
<evidence type="ECO:0000256" key="2">
    <source>
        <dbReference type="ARBA" id="ARBA00040895"/>
    </source>
</evidence>
<dbReference type="InterPro" id="IPR009737">
    <property type="entry name" value="Aim32/Apd1-like"/>
</dbReference>
<evidence type="ECO:0000313" key="6">
    <source>
        <dbReference type="RefSeq" id="XP_033531649.1"/>
    </source>
</evidence>
<dbReference type="SUPFAM" id="SSF52833">
    <property type="entry name" value="Thioredoxin-like"/>
    <property type="match status" value="1"/>
</dbReference>
<dbReference type="AlphaFoldDB" id="A0A6G1FWB1"/>
<evidence type="ECO:0000313" key="5">
    <source>
        <dbReference type="Proteomes" id="UP000504638"/>
    </source>
</evidence>
<protein>
    <recommendedName>
        <fullName evidence="2">Altered inheritance of mitochondria protein 32</fullName>
    </recommendedName>
</protein>
<name>A0A6G1FWB1_9PEZI</name>
<dbReference type="Gene3D" id="3.40.30.10">
    <property type="entry name" value="Glutaredoxin"/>
    <property type="match status" value="1"/>
</dbReference>
<dbReference type="PANTHER" id="PTHR31902">
    <property type="entry name" value="ACTIN PATCHES DISTAL PROTEIN 1"/>
    <property type="match status" value="1"/>
</dbReference>
<reference evidence="4 6" key="1">
    <citation type="submission" date="2020-01" db="EMBL/GenBank/DDBJ databases">
        <authorList>
            <consortium name="DOE Joint Genome Institute"/>
            <person name="Haridas S."/>
            <person name="Albert R."/>
            <person name="Binder M."/>
            <person name="Bloem J."/>
            <person name="Labutti K."/>
            <person name="Salamov A."/>
            <person name="Andreopoulos B."/>
            <person name="Baker S.E."/>
            <person name="Barry K."/>
            <person name="Bills G."/>
            <person name="Bluhm B.H."/>
            <person name="Cannon C."/>
            <person name="Castanera R."/>
            <person name="Culley D.E."/>
            <person name="Daum C."/>
            <person name="Ezra D."/>
            <person name="Gonzalez J.B."/>
            <person name="Henrissat B."/>
            <person name="Kuo A."/>
            <person name="Liang C."/>
            <person name="Lipzen A."/>
            <person name="Lutzoni F."/>
            <person name="Magnuson J."/>
            <person name="Mondo S."/>
            <person name="Nolan M."/>
            <person name="Ohm R."/>
            <person name="Pangilinan J."/>
            <person name="Park H.-J."/>
            <person name="Ramirez L."/>
            <person name="Alfaro M."/>
            <person name="Sun H."/>
            <person name="Tritt A."/>
            <person name="Yoshinaga Y."/>
            <person name="Zwiers L.-H."/>
            <person name="Turgeon B.G."/>
            <person name="Goodwin S.B."/>
            <person name="Spatafora J.W."/>
            <person name="Crous P.W."/>
            <person name="Grigoriev I.V."/>
        </authorList>
    </citation>
    <scope>NUCLEOTIDE SEQUENCE</scope>
    <source>
        <strain evidence="4 6">CBS 781.70</strain>
    </source>
</reference>
<evidence type="ECO:0000313" key="4">
    <source>
        <dbReference type="EMBL" id="KAF1810018.1"/>
    </source>
</evidence>
<dbReference type="OrthoDB" id="10253744at2759"/>
<evidence type="ECO:0000256" key="3">
    <source>
        <dbReference type="SAM" id="MobiDB-lite"/>
    </source>
</evidence>
<feature type="non-terminal residue" evidence="4">
    <location>
        <position position="1"/>
    </location>
</feature>
<gene>
    <name evidence="4 6" type="ORF">P152DRAFT_384231</name>
</gene>
<dbReference type="GeneID" id="54416368"/>
<evidence type="ECO:0000256" key="1">
    <source>
        <dbReference type="ARBA" id="ARBA00038208"/>
    </source>
</evidence>
<dbReference type="RefSeq" id="XP_033531649.1">
    <property type="nucleotide sequence ID" value="XM_033675798.1"/>
</dbReference>